<dbReference type="Pfam" id="PF01965">
    <property type="entry name" value="DJ-1_PfpI"/>
    <property type="match status" value="1"/>
</dbReference>
<dbReference type="Gene3D" id="1.10.10.60">
    <property type="entry name" value="Homeodomain-like"/>
    <property type="match status" value="1"/>
</dbReference>
<dbReference type="InterPro" id="IPR002818">
    <property type="entry name" value="DJ-1/PfpI"/>
</dbReference>
<dbReference type="Proteomes" id="UP001356095">
    <property type="component" value="Unassembled WGS sequence"/>
</dbReference>
<dbReference type="Gene3D" id="3.40.50.880">
    <property type="match status" value="1"/>
</dbReference>
<evidence type="ECO:0000256" key="2">
    <source>
        <dbReference type="ARBA" id="ARBA00023163"/>
    </source>
</evidence>
<accession>A0ABU7KG85</accession>
<dbReference type="PANTHER" id="PTHR43130:SF3">
    <property type="entry name" value="HTH-TYPE TRANSCRIPTIONAL REGULATOR RV1931C"/>
    <property type="match status" value="1"/>
</dbReference>
<evidence type="ECO:0000313" key="5">
    <source>
        <dbReference type="Proteomes" id="UP001356095"/>
    </source>
</evidence>
<dbReference type="EMBL" id="JAUZMY010000044">
    <property type="protein sequence ID" value="MEE2041246.1"/>
    <property type="molecule type" value="Genomic_DNA"/>
</dbReference>
<proteinExistence type="predicted"/>
<reference evidence="4 5" key="1">
    <citation type="submission" date="2023-08" db="EMBL/GenBank/DDBJ databases">
        <authorList>
            <person name="Girao M."/>
            <person name="Carvalho M.F."/>
        </authorList>
    </citation>
    <scope>NUCLEOTIDE SEQUENCE [LARGE SCALE GENOMIC DNA]</scope>
    <source>
        <strain evidence="4 5">CT-R113</strain>
    </source>
</reference>
<evidence type="ECO:0000256" key="1">
    <source>
        <dbReference type="ARBA" id="ARBA00023015"/>
    </source>
</evidence>
<dbReference type="SUPFAM" id="SSF52317">
    <property type="entry name" value="Class I glutamine amidotransferase-like"/>
    <property type="match status" value="1"/>
</dbReference>
<keyword evidence="2" id="KW-0804">Transcription</keyword>
<evidence type="ECO:0000259" key="3">
    <source>
        <dbReference type="PROSITE" id="PS01124"/>
    </source>
</evidence>
<comment type="caution">
    <text evidence="4">The sequence shown here is derived from an EMBL/GenBank/DDBJ whole genome shotgun (WGS) entry which is preliminary data.</text>
</comment>
<dbReference type="SUPFAM" id="SSF46689">
    <property type="entry name" value="Homeodomain-like"/>
    <property type="match status" value="2"/>
</dbReference>
<dbReference type="CDD" id="cd03137">
    <property type="entry name" value="GATase1_AraC_1"/>
    <property type="match status" value="1"/>
</dbReference>
<keyword evidence="1" id="KW-0805">Transcription regulation</keyword>
<dbReference type="InterPro" id="IPR029062">
    <property type="entry name" value="Class_I_gatase-like"/>
</dbReference>
<dbReference type="PANTHER" id="PTHR43130">
    <property type="entry name" value="ARAC-FAMILY TRANSCRIPTIONAL REGULATOR"/>
    <property type="match status" value="1"/>
</dbReference>
<gene>
    <name evidence="4" type="ORF">Q8791_28880</name>
</gene>
<dbReference type="SMART" id="SM00342">
    <property type="entry name" value="HTH_ARAC"/>
    <property type="match status" value="1"/>
</dbReference>
<dbReference type="InterPro" id="IPR052158">
    <property type="entry name" value="INH-QAR"/>
</dbReference>
<dbReference type="Pfam" id="PF12833">
    <property type="entry name" value="HTH_18"/>
    <property type="match status" value="1"/>
</dbReference>
<organism evidence="4 5">
    <name type="scientific">Nocardiopsis codii</name>
    <dbReference type="NCBI Taxonomy" id="3065942"/>
    <lineage>
        <taxon>Bacteria</taxon>
        <taxon>Bacillati</taxon>
        <taxon>Actinomycetota</taxon>
        <taxon>Actinomycetes</taxon>
        <taxon>Streptosporangiales</taxon>
        <taxon>Nocardiopsidaceae</taxon>
        <taxon>Nocardiopsis</taxon>
    </lineage>
</organism>
<dbReference type="InterPro" id="IPR009057">
    <property type="entry name" value="Homeodomain-like_sf"/>
</dbReference>
<dbReference type="RefSeq" id="WP_330095005.1">
    <property type="nucleotide sequence ID" value="NZ_JAUZMY010000044.1"/>
</dbReference>
<dbReference type="InterPro" id="IPR018060">
    <property type="entry name" value="HTH_AraC"/>
</dbReference>
<feature type="domain" description="HTH araC/xylS-type" evidence="3">
    <location>
        <begin position="213"/>
        <end position="311"/>
    </location>
</feature>
<dbReference type="PROSITE" id="PS01124">
    <property type="entry name" value="HTH_ARAC_FAMILY_2"/>
    <property type="match status" value="1"/>
</dbReference>
<sequence>MVHEVVVVVFDGVQSLDVTGPLEVFAGAAFASGSGYRVRTASLGGGAVVASSGVGLVPSVALERVGRVDTLVVPGGAGTREEQPELVGWLRGHAWGVGRVASVCTGAFLLAEAGVLDGLRATTHWAFCERLGREYPSVRVEPDPIFVREGRVVTSAGVTAGIDMALALVEEDLGRRVALEVARHLVVFLRRPGNQAQFSTHLSVQAAQREPLREVQHWIAEHPEGDLSVGALAERVGLSPRQFARVFAREVGCTPGRYVERVRVETARRLLEEGEAPVVAVARRCGFASAEVMRRAFVRALGCAPARYRERFRSGAA</sequence>
<keyword evidence="5" id="KW-1185">Reference proteome</keyword>
<protein>
    <submittedName>
        <fullName evidence="4">GlxA family transcriptional regulator</fullName>
    </submittedName>
</protein>
<name>A0ABU7KG85_9ACTN</name>
<evidence type="ECO:0000313" key="4">
    <source>
        <dbReference type="EMBL" id="MEE2041246.1"/>
    </source>
</evidence>